<evidence type="ECO:0000313" key="2">
    <source>
        <dbReference type="EMBL" id="TDG38348.1"/>
    </source>
</evidence>
<sequence length="59" mass="6703">MERNSPVYSNYEDLRASELPSVSNSHAVSILRPEQTPEQGYQQTNIKSGSPQEYRGFKT</sequence>
<reference evidence="2 3" key="1">
    <citation type="journal article" date="2019" name="J. Hered.">
        <title>An Improved Genome Assembly for Drosophila navojoa, the Basal Species in the mojavensis Cluster.</title>
        <authorList>
            <person name="Vanderlinde T."/>
            <person name="Dupim E.G."/>
            <person name="Nazario-Yepiz N.O."/>
            <person name="Carvalho A.B."/>
        </authorList>
    </citation>
    <scope>NUCLEOTIDE SEQUENCE [LARGE SCALE GENOMIC DNA]</scope>
    <source>
        <strain evidence="2">Navoj_Jal97</strain>
        <tissue evidence="2">Whole organism</tissue>
    </source>
</reference>
<organism evidence="2 3">
    <name type="scientific">Drosophila navojoa</name>
    <name type="common">Fruit fly</name>
    <dbReference type="NCBI Taxonomy" id="7232"/>
    <lineage>
        <taxon>Eukaryota</taxon>
        <taxon>Metazoa</taxon>
        <taxon>Ecdysozoa</taxon>
        <taxon>Arthropoda</taxon>
        <taxon>Hexapoda</taxon>
        <taxon>Insecta</taxon>
        <taxon>Pterygota</taxon>
        <taxon>Neoptera</taxon>
        <taxon>Endopterygota</taxon>
        <taxon>Diptera</taxon>
        <taxon>Brachycera</taxon>
        <taxon>Muscomorpha</taxon>
        <taxon>Ephydroidea</taxon>
        <taxon>Drosophilidae</taxon>
        <taxon>Drosophila</taxon>
    </lineage>
</organism>
<feature type="compositionally biased region" description="Polar residues" evidence="1">
    <location>
        <begin position="36"/>
        <end position="51"/>
    </location>
</feature>
<feature type="non-terminal residue" evidence="2">
    <location>
        <position position="59"/>
    </location>
</feature>
<feature type="region of interest" description="Disordered" evidence="1">
    <location>
        <begin position="19"/>
        <end position="59"/>
    </location>
</feature>
<proteinExistence type="predicted"/>
<comment type="caution">
    <text evidence="2">The sequence shown here is derived from an EMBL/GenBank/DDBJ whole genome shotgun (WGS) entry which is preliminary data.</text>
</comment>
<gene>
    <name evidence="2" type="ORF">AWZ03_015230</name>
</gene>
<keyword evidence="3" id="KW-1185">Reference proteome</keyword>
<evidence type="ECO:0000256" key="1">
    <source>
        <dbReference type="SAM" id="MobiDB-lite"/>
    </source>
</evidence>
<dbReference type="EMBL" id="LSRL02004648">
    <property type="protein sequence ID" value="TDG38348.1"/>
    <property type="molecule type" value="Genomic_DNA"/>
</dbReference>
<evidence type="ECO:0000313" key="3">
    <source>
        <dbReference type="Proteomes" id="UP000295192"/>
    </source>
</evidence>
<name>A0A484AP81_DRONA</name>
<accession>A0A484AP81</accession>
<dbReference type="AlphaFoldDB" id="A0A484AP81"/>
<dbReference type="Proteomes" id="UP000295192">
    <property type="component" value="Unassembled WGS sequence"/>
</dbReference>
<protein>
    <submittedName>
        <fullName evidence="2">Uncharacterized protein</fullName>
    </submittedName>
</protein>